<dbReference type="Gramene" id="BGIOSGA007904-TA">
    <property type="protein sequence ID" value="BGIOSGA007904-PA"/>
    <property type="gene ID" value="BGIOSGA007904"/>
</dbReference>
<dbReference type="EMBL" id="CM000127">
    <property type="protein sequence ID" value="EEC72861.1"/>
    <property type="molecule type" value="Genomic_DNA"/>
</dbReference>
<evidence type="ECO:0000256" key="1">
    <source>
        <dbReference type="SAM" id="MobiDB-lite"/>
    </source>
</evidence>
<protein>
    <submittedName>
        <fullName evidence="3">Uncharacterized protein</fullName>
    </submittedName>
</protein>
<evidence type="ECO:0000313" key="4">
    <source>
        <dbReference type="Proteomes" id="UP000007015"/>
    </source>
</evidence>
<dbReference type="Proteomes" id="UP000007015">
    <property type="component" value="Chromosome 2"/>
</dbReference>
<feature type="compositionally biased region" description="Low complexity" evidence="1">
    <location>
        <begin position="31"/>
        <end position="42"/>
    </location>
</feature>
<dbReference type="HOGENOM" id="CLU_2227626_0_0_1"/>
<keyword evidence="2" id="KW-1133">Transmembrane helix</keyword>
<sequence length="106" mass="11917">MVSAYRQRAAAVSHRVHPRSAISKQQAAARPTSPQFFSSSPTVCRSSQIGSPRHQASSRLVVITAFLFRRSQRRAYFSTITTVAVAFFINVVDACLHHRQRQSHHL</sequence>
<keyword evidence="2" id="KW-0812">Transmembrane</keyword>
<evidence type="ECO:0000256" key="2">
    <source>
        <dbReference type="SAM" id="Phobius"/>
    </source>
</evidence>
<reference evidence="3 4" key="1">
    <citation type="journal article" date="2005" name="PLoS Biol.">
        <title>The genomes of Oryza sativa: a history of duplications.</title>
        <authorList>
            <person name="Yu J."/>
            <person name="Wang J."/>
            <person name="Lin W."/>
            <person name="Li S."/>
            <person name="Li H."/>
            <person name="Zhou J."/>
            <person name="Ni P."/>
            <person name="Dong W."/>
            <person name="Hu S."/>
            <person name="Zeng C."/>
            <person name="Zhang J."/>
            <person name="Zhang Y."/>
            <person name="Li R."/>
            <person name="Xu Z."/>
            <person name="Li S."/>
            <person name="Li X."/>
            <person name="Zheng H."/>
            <person name="Cong L."/>
            <person name="Lin L."/>
            <person name="Yin J."/>
            <person name="Geng J."/>
            <person name="Li G."/>
            <person name="Shi J."/>
            <person name="Liu J."/>
            <person name="Lv H."/>
            <person name="Li J."/>
            <person name="Wang J."/>
            <person name="Deng Y."/>
            <person name="Ran L."/>
            <person name="Shi X."/>
            <person name="Wang X."/>
            <person name="Wu Q."/>
            <person name="Li C."/>
            <person name="Ren X."/>
            <person name="Wang J."/>
            <person name="Wang X."/>
            <person name="Li D."/>
            <person name="Liu D."/>
            <person name="Zhang X."/>
            <person name="Ji Z."/>
            <person name="Zhao W."/>
            <person name="Sun Y."/>
            <person name="Zhang Z."/>
            <person name="Bao J."/>
            <person name="Han Y."/>
            <person name="Dong L."/>
            <person name="Ji J."/>
            <person name="Chen P."/>
            <person name="Wu S."/>
            <person name="Liu J."/>
            <person name="Xiao Y."/>
            <person name="Bu D."/>
            <person name="Tan J."/>
            <person name="Yang L."/>
            <person name="Ye C."/>
            <person name="Zhang J."/>
            <person name="Xu J."/>
            <person name="Zhou Y."/>
            <person name="Yu Y."/>
            <person name="Zhang B."/>
            <person name="Zhuang S."/>
            <person name="Wei H."/>
            <person name="Liu B."/>
            <person name="Lei M."/>
            <person name="Yu H."/>
            <person name="Li Y."/>
            <person name="Xu H."/>
            <person name="Wei S."/>
            <person name="He X."/>
            <person name="Fang L."/>
            <person name="Zhang Z."/>
            <person name="Zhang Y."/>
            <person name="Huang X."/>
            <person name="Su Z."/>
            <person name="Tong W."/>
            <person name="Li J."/>
            <person name="Tong Z."/>
            <person name="Li S."/>
            <person name="Ye J."/>
            <person name="Wang L."/>
            <person name="Fang L."/>
            <person name="Lei T."/>
            <person name="Chen C."/>
            <person name="Chen H."/>
            <person name="Xu Z."/>
            <person name="Li H."/>
            <person name="Huang H."/>
            <person name="Zhang F."/>
            <person name="Xu H."/>
            <person name="Li N."/>
            <person name="Zhao C."/>
            <person name="Li S."/>
            <person name="Dong L."/>
            <person name="Huang Y."/>
            <person name="Li L."/>
            <person name="Xi Y."/>
            <person name="Qi Q."/>
            <person name="Li W."/>
            <person name="Zhang B."/>
            <person name="Hu W."/>
            <person name="Zhang Y."/>
            <person name="Tian X."/>
            <person name="Jiao Y."/>
            <person name="Liang X."/>
            <person name="Jin J."/>
            <person name="Gao L."/>
            <person name="Zheng W."/>
            <person name="Hao B."/>
            <person name="Liu S."/>
            <person name="Wang W."/>
            <person name="Yuan L."/>
            <person name="Cao M."/>
            <person name="McDermott J."/>
            <person name="Samudrala R."/>
            <person name="Wang J."/>
            <person name="Wong G.K."/>
            <person name="Yang H."/>
        </authorList>
    </citation>
    <scope>NUCLEOTIDE SEQUENCE [LARGE SCALE GENOMIC DNA]</scope>
    <source>
        <strain evidence="4">cv. 93-11</strain>
    </source>
</reference>
<accession>B8AF94</accession>
<proteinExistence type="predicted"/>
<gene>
    <name evidence="3" type="ORF">OsI_06618</name>
</gene>
<feature type="transmembrane region" description="Helical" evidence="2">
    <location>
        <begin position="75"/>
        <end position="96"/>
    </location>
</feature>
<feature type="region of interest" description="Disordered" evidence="1">
    <location>
        <begin position="1"/>
        <end position="50"/>
    </location>
</feature>
<keyword evidence="4" id="KW-1185">Reference proteome</keyword>
<name>B8AF94_ORYSI</name>
<evidence type="ECO:0000313" key="3">
    <source>
        <dbReference type="EMBL" id="EEC72861.1"/>
    </source>
</evidence>
<organism evidence="3 4">
    <name type="scientific">Oryza sativa subsp. indica</name>
    <name type="common">Rice</name>
    <dbReference type="NCBI Taxonomy" id="39946"/>
    <lineage>
        <taxon>Eukaryota</taxon>
        <taxon>Viridiplantae</taxon>
        <taxon>Streptophyta</taxon>
        <taxon>Embryophyta</taxon>
        <taxon>Tracheophyta</taxon>
        <taxon>Spermatophyta</taxon>
        <taxon>Magnoliopsida</taxon>
        <taxon>Liliopsida</taxon>
        <taxon>Poales</taxon>
        <taxon>Poaceae</taxon>
        <taxon>BOP clade</taxon>
        <taxon>Oryzoideae</taxon>
        <taxon>Oryzeae</taxon>
        <taxon>Oryzinae</taxon>
        <taxon>Oryza</taxon>
        <taxon>Oryza sativa</taxon>
    </lineage>
</organism>
<keyword evidence="2" id="KW-0472">Membrane</keyword>
<dbReference type="AlphaFoldDB" id="B8AF94"/>